<reference evidence="1 2" key="1">
    <citation type="journal article" date="2020" name="Int. J. Syst. Evol. Microbiol.">
        <title>Reclassification of Streptomyces castelarensis and Streptomyces sporoclivatus as later heterotypic synonyms of Streptomyces antimycoticus.</title>
        <authorList>
            <person name="Komaki H."/>
            <person name="Tamura T."/>
        </authorList>
    </citation>
    <scope>NUCLEOTIDE SEQUENCE [LARGE SCALE GENOMIC DNA]</scope>
    <source>
        <strain evidence="1 2">NBRC 100767</strain>
    </source>
</reference>
<sequence length="239" mass="25222">MSEFGEEGVHGVLFDFAGTLFDDTGVLTAPRLVAKASGRGITLDEQVAARLIRRTLAYVDAPERGTAKEGCDLSPDAHKRIWTGLIADAGPFEPPLVEALYDCLTDNDAWLPYPDTLPVLDALSAAGVRTGVLSNIGWDIRPIFKRIGVLDQLNAVVLSCEVGLAKPDPAIFGVACERLSVSAGRVLFVGDDPVKDGAAARAGLPVYLLPSERDVRVPRGLSAILPLAGAENGHEAAAQ</sequence>
<dbReference type="NCBIfam" id="TIGR01549">
    <property type="entry name" value="HAD-SF-IA-v1"/>
    <property type="match status" value="1"/>
</dbReference>
<dbReference type="SFLD" id="SFLDS00003">
    <property type="entry name" value="Haloacid_Dehalogenase"/>
    <property type="match status" value="1"/>
</dbReference>
<dbReference type="InterPro" id="IPR023214">
    <property type="entry name" value="HAD_sf"/>
</dbReference>
<dbReference type="EMBL" id="AP019620">
    <property type="protein sequence ID" value="BBJ46837.1"/>
    <property type="molecule type" value="Genomic_DNA"/>
</dbReference>
<dbReference type="SUPFAM" id="SSF56784">
    <property type="entry name" value="HAD-like"/>
    <property type="match status" value="1"/>
</dbReference>
<dbReference type="PANTHER" id="PTHR46649:SF4">
    <property type="entry name" value="HALOACID DEHALOGENASE-LIKE HYDROLASE (HAD) SUPERFAMILY PROTEIN"/>
    <property type="match status" value="1"/>
</dbReference>
<evidence type="ECO:0000313" key="2">
    <source>
        <dbReference type="Proteomes" id="UP000463951"/>
    </source>
</evidence>
<proteinExistence type="predicted"/>
<dbReference type="AlphaFoldDB" id="A0A499VKX1"/>
<dbReference type="SFLD" id="SFLDG01129">
    <property type="entry name" value="C1.5:_HAD__Beta-PGM__Phosphata"/>
    <property type="match status" value="1"/>
</dbReference>
<accession>A0A499VKX1</accession>
<dbReference type="InterPro" id="IPR006439">
    <property type="entry name" value="HAD-SF_hydro_IA"/>
</dbReference>
<dbReference type="Proteomes" id="UP000463951">
    <property type="component" value="Chromosome"/>
</dbReference>
<protein>
    <submittedName>
        <fullName evidence="1">Hydrolase</fullName>
    </submittedName>
</protein>
<dbReference type="InterPro" id="IPR036412">
    <property type="entry name" value="HAD-like_sf"/>
</dbReference>
<dbReference type="Gene3D" id="3.40.50.1000">
    <property type="entry name" value="HAD superfamily/HAD-like"/>
    <property type="match status" value="1"/>
</dbReference>
<gene>
    <name evidence="1" type="ORF">SSPO_095550</name>
</gene>
<dbReference type="InterPro" id="IPR044924">
    <property type="entry name" value="HAD-SF_hydro_IA_REG-2-like_cap"/>
</dbReference>
<evidence type="ECO:0000313" key="1">
    <source>
        <dbReference type="EMBL" id="BBJ46837.1"/>
    </source>
</evidence>
<dbReference type="GO" id="GO:0016787">
    <property type="term" value="F:hydrolase activity"/>
    <property type="evidence" value="ECO:0007669"/>
    <property type="project" value="UniProtKB-KW"/>
</dbReference>
<dbReference type="Pfam" id="PF00702">
    <property type="entry name" value="Hydrolase"/>
    <property type="match status" value="1"/>
</dbReference>
<organism evidence="1 2">
    <name type="scientific">Streptomyces antimycoticus</name>
    <dbReference type="NCBI Taxonomy" id="68175"/>
    <lineage>
        <taxon>Bacteria</taxon>
        <taxon>Bacillati</taxon>
        <taxon>Actinomycetota</taxon>
        <taxon>Actinomycetes</taxon>
        <taxon>Kitasatosporales</taxon>
        <taxon>Streptomycetaceae</taxon>
        <taxon>Streptomyces</taxon>
        <taxon>Streptomyces violaceusniger group</taxon>
    </lineage>
</organism>
<dbReference type="PANTHER" id="PTHR46649">
    <property type="match status" value="1"/>
</dbReference>
<keyword evidence="1" id="KW-0378">Hydrolase</keyword>
<dbReference type="PRINTS" id="PR00413">
    <property type="entry name" value="HADHALOGNASE"/>
</dbReference>
<dbReference type="Gene3D" id="1.10.150.720">
    <property type="entry name" value="Haloacid dehalogenase-like hydrolase"/>
    <property type="match status" value="1"/>
</dbReference>
<name>A0A499VKX1_9ACTN</name>